<dbReference type="EMBL" id="MU807522">
    <property type="protein sequence ID" value="KAJ3831381.1"/>
    <property type="molecule type" value="Genomic_DNA"/>
</dbReference>
<evidence type="ECO:0000259" key="5">
    <source>
        <dbReference type="PROSITE" id="PS50600"/>
    </source>
</evidence>
<dbReference type="GO" id="GO:0016929">
    <property type="term" value="F:deSUMOylase activity"/>
    <property type="evidence" value="ECO:0007669"/>
    <property type="project" value="TreeGrafter"/>
</dbReference>
<gene>
    <name evidence="6" type="ORF">F5878DRAFT_667615</name>
</gene>
<dbReference type="Proteomes" id="UP001163846">
    <property type="component" value="Unassembled WGS sequence"/>
</dbReference>
<sequence length="428" mass="49724">MSARRSPNRKVQTGSMDLTIHRRVLKECPPFGYVCSCNREQYLEILTLVRNCRAHLPFLSFRLLSTVASRSHYQNALDQTFPALPFLPDRAYSDFDTQMKRIQNLILQLSLVARIKQIFIGSIGQHRVLPSDNVALIIIANLELLLDNVQSKKSSLELSWWKFLDNNPRKAQNLLNNLMKEIRPCSEEFWKNLRNISFHDFSTLGPGRWLNDEIINYFIDKWCSQSRTTLGFSTFFAGTCLFEDKVTCTVAKPVLTAQDELRVRRSVNRRQQMLNLKAWDSVFIPIHEGSTHWYSARIDFRLKRIDIYDSLQETCIINRQKPVSLRKNTNLMLNLMWLTEILASMRGDTVCLTNNPGCTWICDPHSRVPFQPNAFDCGVHTLWHLKHILEYRSVYSGGQDEVEGFSFSSDMVGKRLRLAMELLQDRKL</sequence>
<dbReference type="InterPro" id="IPR038765">
    <property type="entry name" value="Papain-like_cys_pep_sf"/>
</dbReference>
<evidence type="ECO:0000256" key="2">
    <source>
        <dbReference type="ARBA" id="ARBA00022670"/>
    </source>
</evidence>
<comment type="caution">
    <text evidence="6">The sequence shown here is derived from an EMBL/GenBank/DDBJ whole genome shotgun (WGS) entry which is preliminary data.</text>
</comment>
<evidence type="ECO:0000313" key="6">
    <source>
        <dbReference type="EMBL" id="KAJ3831381.1"/>
    </source>
</evidence>
<comment type="similarity">
    <text evidence="1">Belongs to the peptidase C48 family.</text>
</comment>
<keyword evidence="2" id="KW-0645">Protease</keyword>
<evidence type="ECO:0000256" key="1">
    <source>
        <dbReference type="ARBA" id="ARBA00005234"/>
    </source>
</evidence>
<dbReference type="PANTHER" id="PTHR12606:SF1">
    <property type="entry name" value="UBIQUITIN-LIKE-SPECIFIC PROTEASE 1A"/>
    <property type="match status" value="1"/>
</dbReference>
<evidence type="ECO:0000313" key="7">
    <source>
        <dbReference type="Proteomes" id="UP001163846"/>
    </source>
</evidence>
<evidence type="ECO:0000256" key="3">
    <source>
        <dbReference type="ARBA" id="ARBA00022801"/>
    </source>
</evidence>
<dbReference type="GO" id="GO:0006508">
    <property type="term" value="P:proteolysis"/>
    <property type="evidence" value="ECO:0007669"/>
    <property type="project" value="UniProtKB-KW"/>
</dbReference>
<keyword evidence="4" id="KW-0788">Thiol protease</keyword>
<dbReference type="Pfam" id="PF02902">
    <property type="entry name" value="Peptidase_C48"/>
    <property type="match status" value="1"/>
</dbReference>
<keyword evidence="7" id="KW-1185">Reference proteome</keyword>
<feature type="domain" description="Ubiquitin-like protease family profile" evidence="5">
    <location>
        <begin position="194"/>
        <end position="388"/>
    </location>
</feature>
<reference evidence="6" key="1">
    <citation type="submission" date="2022-08" db="EMBL/GenBank/DDBJ databases">
        <authorList>
            <consortium name="DOE Joint Genome Institute"/>
            <person name="Min B."/>
            <person name="Riley R."/>
            <person name="Sierra-Patev S."/>
            <person name="Naranjo-Ortiz M."/>
            <person name="Looney B."/>
            <person name="Konkel Z."/>
            <person name="Slot J.C."/>
            <person name="Sakamoto Y."/>
            <person name="Steenwyk J.L."/>
            <person name="Rokas A."/>
            <person name="Carro J."/>
            <person name="Camarero S."/>
            <person name="Ferreira P."/>
            <person name="Molpeceres G."/>
            <person name="Ruiz-Duenas F.J."/>
            <person name="Serrano A."/>
            <person name="Henrissat B."/>
            <person name="Drula E."/>
            <person name="Hughes K.W."/>
            <person name="Mata J.L."/>
            <person name="Ishikawa N.K."/>
            <person name="Vargas-Isla R."/>
            <person name="Ushijima S."/>
            <person name="Smith C.A."/>
            <person name="Ahrendt S."/>
            <person name="Andreopoulos W."/>
            <person name="He G."/>
            <person name="Labutti K."/>
            <person name="Lipzen A."/>
            <person name="Ng V."/>
            <person name="Sandor L."/>
            <person name="Barry K."/>
            <person name="Martinez A.T."/>
            <person name="Xiao Y."/>
            <person name="Gibbons J.G."/>
            <person name="Terashima K."/>
            <person name="Hibbett D.S."/>
            <person name="Grigoriev I.V."/>
        </authorList>
    </citation>
    <scope>NUCLEOTIDE SEQUENCE</scope>
    <source>
        <strain evidence="6">TFB9207</strain>
    </source>
</reference>
<name>A0AA38NVL8_9AGAR</name>
<accession>A0AA38NVL8</accession>
<dbReference type="Gene3D" id="3.40.395.10">
    <property type="entry name" value="Adenoviral Proteinase, Chain A"/>
    <property type="match status" value="1"/>
</dbReference>
<dbReference type="GO" id="GO:0005634">
    <property type="term" value="C:nucleus"/>
    <property type="evidence" value="ECO:0007669"/>
    <property type="project" value="TreeGrafter"/>
</dbReference>
<protein>
    <recommendedName>
        <fullName evidence="5">Ubiquitin-like protease family profile domain-containing protein</fullName>
    </recommendedName>
</protein>
<dbReference type="SUPFAM" id="SSF54001">
    <property type="entry name" value="Cysteine proteinases"/>
    <property type="match status" value="1"/>
</dbReference>
<evidence type="ECO:0000256" key="4">
    <source>
        <dbReference type="ARBA" id="ARBA00022807"/>
    </source>
</evidence>
<dbReference type="AlphaFoldDB" id="A0AA38NVL8"/>
<dbReference type="GO" id="GO:0016926">
    <property type="term" value="P:protein desumoylation"/>
    <property type="evidence" value="ECO:0007669"/>
    <property type="project" value="TreeGrafter"/>
</dbReference>
<dbReference type="PANTHER" id="PTHR12606">
    <property type="entry name" value="SENTRIN/SUMO-SPECIFIC PROTEASE"/>
    <property type="match status" value="1"/>
</dbReference>
<dbReference type="InterPro" id="IPR003653">
    <property type="entry name" value="Peptidase_C48_C"/>
</dbReference>
<proteinExistence type="inferred from homology"/>
<organism evidence="6 7">
    <name type="scientific">Lentinula raphanica</name>
    <dbReference type="NCBI Taxonomy" id="153919"/>
    <lineage>
        <taxon>Eukaryota</taxon>
        <taxon>Fungi</taxon>
        <taxon>Dikarya</taxon>
        <taxon>Basidiomycota</taxon>
        <taxon>Agaricomycotina</taxon>
        <taxon>Agaricomycetes</taxon>
        <taxon>Agaricomycetidae</taxon>
        <taxon>Agaricales</taxon>
        <taxon>Marasmiineae</taxon>
        <taxon>Omphalotaceae</taxon>
        <taxon>Lentinula</taxon>
    </lineage>
</organism>
<dbReference type="PROSITE" id="PS50600">
    <property type="entry name" value="ULP_PROTEASE"/>
    <property type="match status" value="1"/>
</dbReference>
<keyword evidence="3" id="KW-0378">Hydrolase</keyword>